<dbReference type="SUPFAM" id="SSF160544">
    <property type="entry name" value="EscU C-terminal domain-like"/>
    <property type="match status" value="1"/>
</dbReference>
<reference evidence="9 10" key="1">
    <citation type="submission" date="2017-05" db="EMBL/GenBank/DDBJ databases">
        <title>Genome sequence of Candidatus Fukatsuia symbiotica and Candidatus Hamiltonella defensa from Acyrthosiphon pisum strain 5D.</title>
        <authorList>
            <person name="Patel V.A."/>
            <person name="Chevignon G."/>
            <person name="Russell J.A."/>
            <person name="Oliver K.M."/>
        </authorList>
    </citation>
    <scope>NUCLEOTIDE SEQUENCE [LARGE SCALE GENOMIC DNA]</scope>
    <source>
        <strain evidence="9 10">5D</strain>
    </source>
</reference>
<keyword evidence="3" id="KW-1003">Cell membrane</keyword>
<dbReference type="STRING" id="1878942.GCA_900128755_01239"/>
<dbReference type="Gene3D" id="3.40.1690.10">
    <property type="entry name" value="secretion proteins EscU"/>
    <property type="match status" value="1"/>
</dbReference>
<organism evidence="9 10">
    <name type="scientific">Candidatus Fukatsuia symbiotica</name>
    <dbReference type="NCBI Taxonomy" id="1878942"/>
    <lineage>
        <taxon>Bacteria</taxon>
        <taxon>Pseudomonadati</taxon>
        <taxon>Pseudomonadota</taxon>
        <taxon>Gammaproteobacteria</taxon>
        <taxon>Enterobacterales</taxon>
        <taxon>Yersiniaceae</taxon>
        <taxon>Candidatus Fukatsuia</taxon>
    </lineage>
</organism>
<dbReference type="OrthoDB" id="9807950at2"/>
<dbReference type="AlphaFoldDB" id="A0A2U8I4D5"/>
<comment type="similarity">
    <text evidence="2">Belongs to the type III secretion exporter family.</text>
</comment>
<dbReference type="InterPro" id="IPR006307">
    <property type="entry name" value="BsaZ-like"/>
</dbReference>
<evidence type="ECO:0000256" key="6">
    <source>
        <dbReference type="ARBA" id="ARBA00023136"/>
    </source>
</evidence>
<evidence type="ECO:0000313" key="10">
    <source>
        <dbReference type="Proteomes" id="UP000261875"/>
    </source>
</evidence>
<protein>
    <submittedName>
        <fullName evidence="9">EscU/YscU/HrcU family type III secretion system export apparatus switch protein</fullName>
    </submittedName>
</protein>
<dbReference type="Proteomes" id="UP000261875">
    <property type="component" value="Chromosome"/>
</dbReference>
<evidence type="ECO:0000256" key="5">
    <source>
        <dbReference type="ARBA" id="ARBA00022989"/>
    </source>
</evidence>
<keyword evidence="4 8" id="KW-0812">Transmembrane</keyword>
<evidence type="ECO:0000256" key="1">
    <source>
        <dbReference type="ARBA" id="ARBA00004651"/>
    </source>
</evidence>
<dbReference type="KEGG" id="fsm:CCS41_05130"/>
<evidence type="ECO:0000256" key="8">
    <source>
        <dbReference type="SAM" id="Phobius"/>
    </source>
</evidence>
<feature type="compositionally biased region" description="Basic and acidic residues" evidence="7">
    <location>
        <begin position="216"/>
        <end position="233"/>
    </location>
</feature>
<gene>
    <name evidence="9" type="ORF">CCS41_05130</name>
</gene>
<dbReference type="GO" id="GO:0009306">
    <property type="term" value="P:protein secretion"/>
    <property type="evidence" value="ECO:0007669"/>
    <property type="project" value="InterPro"/>
</dbReference>
<comment type="subcellular location">
    <subcellularLocation>
        <location evidence="1">Cell membrane</location>
        <topology evidence="1">Multi-pass membrane protein</topology>
    </subcellularLocation>
</comment>
<evidence type="ECO:0000256" key="2">
    <source>
        <dbReference type="ARBA" id="ARBA00010690"/>
    </source>
</evidence>
<feature type="transmembrane region" description="Helical" evidence="8">
    <location>
        <begin position="143"/>
        <end position="162"/>
    </location>
</feature>
<feature type="transmembrane region" description="Helical" evidence="8">
    <location>
        <begin position="81"/>
        <end position="110"/>
    </location>
</feature>
<dbReference type="NCBIfam" id="NF009364">
    <property type="entry name" value="PRK12721.1"/>
    <property type="match status" value="1"/>
</dbReference>
<dbReference type="EMBL" id="CP021659">
    <property type="protein sequence ID" value="AWK14002.1"/>
    <property type="molecule type" value="Genomic_DNA"/>
</dbReference>
<dbReference type="InterPro" id="IPR029025">
    <property type="entry name" value="T3SS_substrate_exporter_C"/>
</dbReference>
<dbReference type="PRINTS" id="PR00950">
    <property type="entry name" value="TYPE3IMSPROT"/>
</dbReference>
<feature type="region of interest" description="Disordered" evidence="7">
    <location>
        <begin position="216"/>
        <end position="237"/>
    </location>
</feature>
<name>A0A2U8I4D5_9GAMM</name>
<dbReference type="PANTHER" id="PTHR30531">
    <property type="entry name" value="FLAGELLAR BIOSYNTHETIC PROTEIN FLHB"/>
    <property type="match status" value="1"/>
</dbReference>
<keyword evidence="6 8" id="KW-0472">Membrane</keyword>
<dbReference type="PANTHER" id="PTHR30531:SF6">
    <property type="entry name" value="SECRETION SYSTEM APPARATUS PROTEIN SSAU"/>
    <property type="match status" value="1"/>
</dbReference>
<evidence type="ECO:0000256" key="7">
    <source>
        <dbReference type="SAM" id="MobiDB-lite"/>
    </source>
</evidence>
<evidence type="ECO:0000256" key="4">
    <source>
        <dbReference type="ARBA" id="ARBA00022692"/>
    </source>
</evidence>
<evidence type="ECO:0000256" key="3">
    <source>
        <dbReference type="ARBA" id="ARBA00022475"/>
    </source>
</evidence>
<sequence length="353" mass="39060">MAEKNEQPTPKKIKDAREKGQVIKSVEITSGAQLVVVLVYFMLTGYDLVDQVAALIMSSIEQLNQPLNIAALRLGSEATSLLVHVTGILGGALVLITLLMGIVQVGPLLATKALSFKGERINPISNLRNLVSLRSLFELAKSLTKIILLSLIFGYLLSRYAPTFGYLSYCGSACAVPVFGTLMSWLLGSLIACYLLFALLDYSFQRHSVMKQLRMSKEEVKREHKDTEGDPHIKQKRRELQQQIQSGSLASNVKRSTAVVRNPTHFAVCLFYHPEEAPLPVVIEKGHAEVARTIIRLAEQMEVPVVENVSLARALHSDVNCGDVIPEHLFEPVAALLRMVLQLDYQAEEEEEG</sequence>
<accession>A0A2U8I4D5</accession>
<dbReference type="GO" id="GO:0005886">
    <property type="term" value="C:plasma membrane"/>
    <property type="evidence" value="ECO:0007669"/>
    <property type="project" value="UniProtKB-SubCell"/>
</dbReference>
<keyword evidence="10" id="KW-1185">Reference proteome</keyword>
<dbReference type="Pfam" id="PF01312">
    <property type="entry name" value="Bac_export_2"/>
    <property type="match status" value="1"/>
</dbReference>
<feature type="transmembrane region" description="Helical" evidence="8">
    <location>
        <begin position="21"/>
        <end position="43"/>
    </location>
</feature>
<evidence type="ECO:0000313" key="9">
    <source>
        <dbReference type="EMBL" id="AWK14002.1"/>
    </source>
</evidence>
<feature type="transmembrane region" description="Helical" evidence="8">
    <location>
        <begin position="182"/>
        <end position="204"/>
    </location>
</feature>
<dbReference type="NCBIfam" id="TIGR01404">
    <property type="entry name" value="FlhB_rel_III"/>
    <property type="match status" value="1"/>
</dbReference>
<dbReference type="InterPro" id="IPR006135">
    <property type="entry name" value="T3SS_substrate_exporter"/>
</dbReference>
<proteinExistence type="inferred from homology"/>
<keyword evidence="5 8" id="KW-1133">Transmembrane helix</keyword>